<name>A0A7R8W155_9CRUS</name>
<evidence type="ECO:0000256" key="2">
    <source>
        <dbReference type="SAM" id="Phobius"/>
    </source>
</evidence>
<feature type="transmembrane region" description="Helical" evidence="2">
    <location>
        <begin position="26"/>
        <end position="48"/>
    </location>
</feature>
<keyword evidence="2" id="KW-0812">Transmembrane</keyword>
<protein>
    <submittedName>
        <fullName evidence="3">Uncharacterized protein</fullName>
    </submittedName>
</protein>
<proteinExistence type="predicted"/>
<feature type="compositionally biased region" description="Basic and acidic residues" evidence="1">
    <location>
        <begin position="1"/>
        <end position="15"/>
    </location>
</feature>
<organism evidence="3">
    <name type="scientific">Cyprideis torosa</name>
    <dbReference type="NCBI Taxonomy" id="163714"/>
    <lineage>
        <taxon>Eukaryota</taxon>
        <taxon>Metazoa</taxon>
        <taxon>Ecdysozoa</taxon>
        <taxon>Arthropoda</taxon>
        <taxon>Crustacea</taxon>
        <taxon>Oligostraca</taxon>
        <taxon>Ostracoda</taxon>
        <taxon>Podocopa</taxon>
        <taxon>Podocopida</taxon>
        <taxon>Cytherocopina</taxon>
        <taxon>Cytheroidea</taxon>
        <taxon>Cytherideidae</taxon>
        <taxon>Cyprideis</taxon>
    </lineage>
</organism>
<reference evidence="3" key="1">
    <citation type="submission" date="2020-11" db="EMBL/GenBank/DDBJ databases">
        <authorList>
            <person name="Tran Van P."/>
        </authorList>
    </citation>
    <scope>NUCLEOTIDE SEQUENCE</scope>
</reference>
<dbReference type="AlphaFoldDB" id="A0A7R8W155"/>
<feature type="region of interest" description="Disordered" evidence="1">
    <location>
        <begin position="1"/>
        <end position="21"/>
    </location>
</feature>
<sequence length="107" mass="12100">MKPELQELYDNERRRMSQPGPNKKRISLIAGIIFVVVIILVFGTLILVQRLDKIDTDSGPEEPESTWAPTVDDVYDDQGENANRSLLIPNRIRVHSKSIKEGKSTVV</sequence>
<evidence type="ECO:0000256" key="1">
    <source>
        <dbReference type="SAM" id="MobiDB-lite"/>
    </source>
</evidence>
<evidence type="ECO:0000313" key="3">
    <source>
        <dbReference type="EMBL" id="CAD7222880.1"/>
    </source>
</evidence>
<keyword evidence="2" id="KW-0472">Membrane</keyword>
<feature type="region of interest" description="Disordered" evidence="1">
    <location>
        <begin position="55"/>
        <end position="74"/>
    </location>
</feature>
<gene>
    <name evidence="3" type="ORF">CTOB1V02_LOCUS877</name>
</gene>
<dbReference type="EMBL" id="OB660116">
    <property type="protein sequence ID" value="CAD7222880.1"/>
    <property type="molecule type" value="Genomic_DNA"/>
</dbReference>
<accession>A0A7R8W155</accession>
<keyword evidence="2" id="KW-1133">Transmembrane helix</keyword>